<dbReference type="GO" id="GO:0006355">
    <property type="term" value="P:regulation of DNA-templated transcription"/>
    <property type="evidence" value="ECO:0000318"/>
    <property type="project" value="GO_Central"/>
</dbReference>
<keyword evidence="4" id="KW-1185">Reference proteome</keyword>
<organism evidence="3 4">
    <name type="scientific">Trichomonas vaginalis (strain ATCC PRA-98 / G3)</name>
    <dbReference type="NCBI Taxonomy" id="412133"/>
    <lineage>
        <taxon>Eukaryota</taxon>
        <taxon>Metamonada</taxon>
        <taxon>Parabasalia</taxon>
        <taxon>Trichomonadida</taxon>
        <taxon>Trichomonadidae</taxon>
        <taxon>Trichomonas</taxon>
    </lineage>
</organism>
<proteinExistence type="predicted"/>
<dbReference type="CDD" id="cd00167">
    <property type="entry name" value="SANT"/>
    <property type="match status" value="2"/>
</dbReference>
<dbReference type="SMART" id="SM00717">
    <property type="entry name" value="SANT"/>
    <property type="match status" value="2"/>
</dbReference>
<dbReference type="EMBL" id="DS114141">
    <property type="protein sequence ID" value="EAX90073.1"/>
    <property type="molecule type" value="Genomic_DNA"/>
</dbReference>
<reference evidence="3" key="1">
    <citation type="submission" date="2006-10" db="EMBL/GenBank/DDBJ databases">
        <authorList>
            <person name="Amadeo P."/>
            <person name="Zhao Q."/>
            <person name="Wortman J."/>
            <person name="Fraser-Liggett C."/>
            <person name="Carlton J."/>
        </authorList>
    </citation>
    <scope>NUCLEOTIDE SEQUENCE</scope>
    <source>
        <strain evidence="3">G3</strain>
    </source>
</reference>
<dbReference type="RefSeq" id="XP_001303003.1">
    <property type="nucleotide sequence ID" value="XM_001303002.1"/>
</dbReference>
<dbReference type="Proteomes" id="UP000001542">
    <property type="component" value="Unassembled WGS sequence"/>
</dbReference>
<dbReference type="PROSITE" id="PS51294">
    <property type="entry name" value="HTH_MYB"/>
    <property type="match status" value="2"/>
</dbReference>
<dbReference type="GO" id="GO:0000981">
    <property type="term" value="F:DNA-binding transcription factor activity, RNA polymerase II-specific"/>
    <property type="evidence" value="ECO:0000318"/>
    <property type="project" value="GO_Central"/>
</dbReference>
<dbReference type="GO" id="GO:0005634">
    <property type="term" value="C:nucleus"/>
    <property type="evidence" value="ECO:0000318"/>
    <property type="project" value="GO_Central"/>
</dbReference>
<dbReference type="SMR" id="A2FYF6"/>
<dbReference type="VEuPathDB" id="TrichDB:TVAGG3_0477760"/>
<dbReference type="InterPro" id="IPR050560">
    <property type="entry name" value="MYB_TF"/>
</dbReference>
<dbReference type="KEGG" id="tva:4747751"/>
<dbReference type="InterPro" id="IPR001005">
    <property type="entry name" value="SANT/Myb"/>
</dbReference>
<dbReference type="AlphaFoldDB" id="A2FYF6"/>
<dbReference type="VEuPathDB" id="TrichDB:TVAG_371340"/>
<feature type="domain" description="Myb-like" evidence="1">
    <location>
        <begin position="59"/>
        <end position="109"/>
    </location>
</feature>
<protein>
    <submittedName>
        <fullName evidence="3">Myb-like DNA-binding domain containing protein</fullName>
    </submittedName>
</protein>
<feature type="domain" description="HTH myb-type" evidence="2">
    <location>
        <begin position="64"/>
        <end position="113"/>
    </location>
</feature>
<sequence>MDINGDRSSIRHRFSQAEDLLLKNLVEEANGVVNWKDIASKMGTRSARQCRERYKNYLKPTIIKKNWTKDEDALILQKYQELGNKWESIARFLKGRSGSDTRNRYLSLIRVKKNKKSRNSSYQSKSSVVHQPQQPIIKANEQLAPQIDFDKLFFDRTSIFCTGNMNDHDVCC</sequence>
<dbReference type="SUPFAM" id="SSF46689">
    <property type="entry name" value="Homeodomain-like"/>
    <property type="match status" value="1"/>
</dbReference>
<dbReference type="OrthoDB" id="2143914at2759"/>
<dbReference type="PANTHER" id="PTHR45614">
    <property type="entry name" value="MYB PROTEIN-RELATED"/>
    <property type="match status" value="1"/>
</dbReference>
<dbReference type="GO" id="GO:0000978">
    <property type="term" value="F:RNA polymerase II cis-regulatory region sequence-specific DNA binding"/>
    <property type="evidence" value="ECO:0000318"/>
    <property type="project" value="GO_Central"/>
</dbReference>
<dbReference type="InParanoid" id="A2FYF6"/>
<gene>
    <name evidence="3" type="ORF">TVAG_371340</name>
</gene>
<dbReference type="InterPro" id="IPR009057">
    <property type="entry name" value="Homeodomain-like_sf"/>
</dbReference>
<dbReference type="InterPro" id="IPR017930">
    <property type="entry name" value="Myb_dom"/>
</dbReference>
<accession>A2FYF6</accession>
<reference evidence="3" key="2">
    <citation type="journal article" date="2007" name="Science">
        <title>Draft genome sequence of the sexually transmitted pathogen Trichomonas vaginalis.</title>
        <authorList>
            <person name="Carlton J.M."/>
            <person name="Hirt R.P."/>
            <person name="Silva J.C."/>
            <person name="Delcher A.L."/>
            <person name="Schatz M."/>
            <person name="Zhao Q."/>
            <person name="Wortman J.R."/>
            <person name="Bidwell S.L."/>
            <person name="Alsmark U.C.M."/>
            <person name="Besteiro S."/>
            <person name="Sicheritz-Ponten T."/>
            <person name="Noel C.J."/>
            <person name="Dacks J.B."/>
            <person name="Foster P.G."/>
            <person name="Simillion C."/>
            <person name="Van de Peer Y."/>
            <person name="Miranda-Saavedra D."/>
            <person name="Barton G.J."/>
            <person name="Westrop G.D."/>
            <person name="Mueller S."/>
            <person name="Dessi D."/>
            <person name="Fiori P.L."/>
            <person name="Ren Q."/>
            <person name="Paulsen I."/>
            <person name="Zhang H."/>
            <person name="Bastida-Corcuera F.D."/>
            <person name="Simoes-Barbosa A."/>
            <person name="Brown M.T."/>
            <person name="Hayes R.D."/>
            <person name="Mukherjee M."/>
            <person name="Okumura C.Y."/>
            <person name="Schneider R."/>
            <person name="Smith A.J."/>
            <person name="Vanacova S."/>
            <person name="Villalvazo M."/>
            <person name="Haas B.J."/>
            <person name="Pertea M."/>
            <person name="Feldblyum T.V."/>
            <person name="Utterback T.R."/>
            <person name="Shu C.L."/>
            <person name="Osoegawa K."/>
            <person name="de Jong P.J."/>
            <person name="Hrdy I."/>
            <person name="Horvathova L."/>
            <person name="Zubacova Z."/>
            <person name="Dolezal P."/>
            <person name="Malik S.B."/>
            <person name="Logsdon J.M. Jr."/>
            <person name="Henze K."/>
            <person name="Gupta A."/>
            <person name="Wang C.C."/>
            <person name="Dunne R.L."/>
            <person name="Upcroft J.A."/>
            <person name="Upcroft P."/>
            <person name="White O."/>
            <person name="Salzberg S.L."/>
            <person name="Tang P."/>
            <person name="Chiu C.-H."/>
            <person name="Lee Y.-S."/>
            <person name="Embley T.M."/>
            <person name="Coombs G.H."/>
            <person name="Mottram J.C."/>
            <person name="Tachezy J."/>
            <person name="Fraser-Liggett C.M."/>
            <person name="Johnson P.J."/>
        </authorList>
    </citation>
    <scope>NUCLEOTIDE SEQUENCE [LARGE SCALE GENOMIC DNA]</scope>
    <source>
        <strain evidence="3">G3</strain>
    </source>
</reference>
<dbReference type="Gene3D" id="1.10.10.60">
    <property type="entry name" value="Homeodomain-like"/>
    <property type="match status" value="2"/>
</dbReference>
<evidence type="ECO:0000313" key="4">
    <source>
        <dbReference type="Proteomes" id="UP000001542"/>
    </source>
</evidence>
<evidence type="ECO:0000313" key="3">
    <source>
        <dbReference type="EMBL" id="EAX90073.1"/>
    </source>
</evidence>
<evidence type="ECO:0000259" key="1">
    <source>
        <dbReference type="PROSITE" id="PS50090"/>
    </source>
</evidence>
<feature type="domain" description="Myb-like" evidence="1">
    <location>
        <begin position="6"/>
        <end position="58"/>
    </location>
</feature>
<keyword evidence="3" id="KW-0238">DNA-binding</keyword>
<dbReference type="eggNOG" id="KOG0048">
    <property type="taxonomic scope" value="Eukaryota"/>
</dbReference>
<dbReference type="PROSITE" id="PS50090">
    <property type="entry name" value="MYB_LIKE"/>
    <property type="match status" value="2"/>
</dbReference>
<dbReference type="STRING" id="5722.A2FYF6"/>
<evidence type="ECO:0000259" key="2">
    <source>
        <dbReference type="PROSITE" id="PS51294"/>
    </source>
</evidence>
<dbReference type="Pfam" id="PF13921">
    <property type="entry name" value="Myb_DNA-bind_6"/>
    <property type="match status" value="1"/>
</dbReference>
<name>A2FYF6_TRIV3</name>
<feature type="domain" description="HTH myb-type" evidence="2">
    <location>
        <begin position="6"/>
        <end position="62"/>
    </location>
</feature>
<dbReference type="OMA" id="IYFGRTH"/>
<dbReference type="PANTHER" id="PTHR45614:SF69">
    <property type="entry name" value="CHROMOSOME UNDETERMINED SCAFFOLD_38, WHOLE GENOME SHOTGUN SEQUENCE"/>
    <property type="match status" value="1"/>
</dbReference>